<dbReference type="Proteomes" id="UP001530293">
    <property type="component" value="Unassembled WGS sequence"/>
</dbReference>
<dbReference type="Gene3D" id="3.40.50.150">
    <property type="entry name" value="Vaccinia Virus protein VP39"/>
    <property type="match status" value="1"/>
</dbReference>
<accession>A0ABD3N4X2</accession>
<name>A0ABD3N4X2_9STRA</name>
<organism evidence="1 2">
    <name type="scientific">Discostella pseudostelligera</name>
    <dbReference type="NCBI Taxonomy" id="259834"/>
    <lineage>
        <taxon>Eukaryota</taxon>
        <taxon>Sar</taxon>
        <taxon>Stramenopiles</taxon>
        <taxon>Ochrophyta</taxon>
        <taxon>Bacillariophyta</taxon>
        <taxon>Coscinodiscophyceae</taxon>
        <taxon>Thalassiosirophycidae</taxon>
        <taxon>Stephanodiscales</taxon>
        <taxon>Stephanodiscaceae</taxon>
        <taxon>Discostella</taxon>
    </lineage>
</organism>
<sequence length="351" mass="38826">MQDPRLRRLQSEGFQCGEKIEKDDVLTFVIFHCSLPPPCNTPLEFRCRDSSCGALEAGEEAATLADEDYTVDPNFFDEGYSMAGSTGFKSSSYAPHLICQCCRERECKVWTGSRLLIETLAWPQNTDCERLKEIQQYIRNGARMIELGSGVGVVGTYLSAIGSQVLVTDLPTLVENAIDSNLHRNKNIIDSMTTTSTSCSTIENNASCPTWLGADGIRVGNGWAAATPLDWTQPLHEQLTHEQTSTIEFIVASDVIFLASMLNSLLNTVNLLFQASASNNPSFILSFQRRDANDGEESVAFTTVSGFVAEIHRRGWSLDCLAWRPVTVRKETKDGLVVNEESEVFVFEITP</sequence>
<keyword evidence="2" id="KW-1185">Reference proteome</keyword>
<dbReference type="EMBL" id="JALLBG020000043">
    <property type="protein sequence ID" value="KAL3770378.1"/>
    <property type="molecule type" value="Genomic_DNA"/>
</dbReference>
<dbReference type="AlphaFoldDB" id="A0ABD3N4X2"/>
<dbReference type="PANTHER" id="PTHR14614">
    <property type="entry name" value="HEPATOCELLULAR CARCINOMA-ASSOCIATED ANTIGEN"/>
    <property type="match status" value="1"/>
</dbReference>
<proteinExistence type="predicted"/>
<dbReference type="InterPro" id="IPR019410">
    <property type="entry name" value="Methyltransf_16"/>
</dbReference>
<dbReference type="InterPro" id="IPR029063">
    <property type="entry name" value="SAM-dependent_MTases_sf"/>
</dbReference>
<evidence type="ECO:0000313" key="2">
    <source>
        <dbReference type="Proteomes" id="UP001530293"/>
    </source>
</evidence>
<reference evidence="1 2" key="1">
    <citation type="submission" date="2024-10" db="EMBL/GenBank/DDBJ databases">
        <title>Updated reference genomes for cyclostephanoid diatoms.</title>
        <authorList>
            <person name="Roberts W.R."/>
            <person name="Alverson A.J."/>
        </authorList>
    </citation>
    <scope>NUCLEOTIDE SEQUENCE [LARGE SCALE GENOMIC DNA]</scope>
    <source>
        <strain evidence="1 2">AJA232-27</strain>
    </source>
</reference>
<gene>
    <name evidence="1" type="ORF">ACHAWU_003598</name>
</gene>
<comment type="caution">
    <text evidence="1">The sequence shown here is derived from an EMBL/GenBank/DDBJ whole genome shotgun (WGS) entry which is preliminary data.</text>
</comment>
<evidence type="ECO:0000313" key="1">
    <source>
        <dbReference type="EMBL" id="KAL3770378.1"/>
    </source>
</evidence>
<dbReference type="PANTHER" id="PTHR14614:SF97">
    <property type="entry name" value="S-ADENOSYL-L-METHIONINE-DEPENDENT METHYLTRANSFERASES SUPERFAMILY PROTEIN"/>
    <property type="match status" value="1"/>
</dbReference>
<dbReference type="Pfam" id="PF10294">
    <property type="entry name" value="Methyltransf_16"/>
    <property type="match status" value="2"/>
</dbReference>
<protein>
    <submittedName>
        <fullName evidence="1">Uncharacterized protein</fullName>
    </submittedName>
</protein>